<dbReference type="InterPro" id="IPR025824">
    <property type="entry name" value="OB-fold_nuc-bd_dom"/>
</dbReference>
<evidence type="ECO:0000256" key="1">
    <source>
        <dbReference type="ARBA" id="ARBA00022490"/>
    </source>
</evidence>
<dbReference type="HAMAP" id="MF_00378">
    <property type="entry name" value="Exonuc_7_L"/>
    <property type="match status" value="1"/>
</dbReference>
<evidence type="ECO:0000256" key="5">
    <source>
        <dbReference type="HAMAP-Rule" id="MF_00378"/>
    </source>
</evidence>
<gene>
    <name evidence="5" type="primary">xseA</name>
    <name evidence="9" type="ORF">A7P85_07540</name>
</gene>
<dbReference type="CDD" id="cd04489">
    <property type="entry name" value="ExoVII_LU_OBF"/>
    <property type="match status" value="1"/>
</dbReference>
<evidence type="ECO:0000313" key="9">
    <source>
        <dbReference type="EMBL" id="OAM16067.1"/>
    </source>
</evidence>
<keyword evidence="4 5" id="KW-0269">Exonuclease</keyword>
<comment type="subunit">
    <text evidence="5">Heterooligomer composed of large and small subunits.</text>
</comment>
<dbReference type="Pfam" id="PF13742">
    <property type="entry name" value="tRNA_anti_2"/>
    <property type="match status" value="1"/>
</dbReference>
<evidence type="ECO:0000256" key="2">
    <source>
        <dbReference type="ARBA" id="ARBA00022722"/>
    </source>
</evidence>
<dbReference type="GO" id="GO:0009318">
    <property type="term" value="C:exodeoxyribonuclease VII complex"/>
    <property type="evidence" value="ECO:0007669"/>
    <property type="project" value="UniProtKB-UniRule"/>
</dbReference>
<feature type="domain" description="Exonuclease VII large subunit C-terminal" evidence="7">
    <location>
        <begin position="126"/>
        <end position="436"/>
    </location>
</feature>
<evidence type="ECO:0000259" key="8">
    <source>
        <dbReference type="Pfam" id="PF13742"/>
    </source>
</evidence>
<comment type="subcellular location">
    <subcellularLocation>
        <location evidence="5 6">Cytoplasm</location>
    </subcellularLocation>
</comment>
<dbReference type="EMBL" id="LXSF01000008">
    <property type="protein sequence ID" value="OAM16067.1"/>
    <property type="molecule type" value="Genomic_DNA"/>
</dbReference>
<evidence type="ECO:0000313" key="10">
    <source>
        <dbReference type="Proteomes" id="UP000078003"/>
    </source>
</evidence>
<dbReference type="GO" id="GO:0008855">
    <property type="term" value="F:exodeoxyribonuclease VII activity"/>
    <property type="evidence" value="ECO:0007669"/>
    <property type="project" value="UniProtKB-UniRule"/>
</dbReference>
<feature type="domain" description="OB-fold nucleic acid binding" evidence="8">
    <location>
        <begin position="10"/>
        <end position="103"/>
    </location>
</feature>
<evidence type="ECO:0000256" key="3">
    <source>
        <dbReference type="ARBA" id="ARBA00022801"/>
    </source>
</evidence>
<reference evidence="10" key="1">
    <citation type="submission" date="2016-05" db="EMBL/GenBank/DDBJ databases">
        <title>Draft genome of Corynebacterium afermentans subsp. afermentans LCDC 88199T.</title>
        <authorList>
            <person name="Bernier A.-M."/>
            <person name="Bernard K."/>
        </authorList>
    </citation>
    <scope>NUCLEOTIDE SEQUENCE [LARGE SCALE GENOMIC DNA]</scope>
    <source>
        <strain evidence="10">NML01-0328</strain>
    </source>
</reference>
<comment type="similarity">
    <text evidence="5 6">Belongs to the XseA family.</text>
</comment>
<protein>
    <recommendedName>
        <fullName evidence="5">Exodeoxyribonuclease 7 large subunit</fullName>
        <ecNumber evidence="5">3.1.11.6</ecNumber>
    </recommendedName>
    <alternativeName>
        <fullName evidence="5">Exodeoxyribonuclease VII large subunit</fullName>
        <shortName evidence="5">Exonuclease VII large subunit</shortName>
    </alternativeName>
</protein>
<evidence type="ECO:0000256" key="4">
    <source>
        <dbReference type="ARBA" id="ARBA00022839"/>
    </source>
</evidence>
<dbReference type="InterPro" id="IPR020579">
    <property type="entry name" value="Exonuc_VII_lsu_C"/>
</dbReference>
<dbReference type="Gene3D" id="2.40.50.1010">
    <property type="match status" value="1"/>
</dbReference>
<dbReference type="PANTHER" id="PTHR30008:SF0">
    <property type="entry name" value="EXODEOXYRIBONUCLEASE 7 LARGE SUBUNIT"/>
    <property type="match status" value="1"/>
</dbReference>
<comment type="function">
    <text evidence="5">Bidirectionally degrades single-stranded DNA into large acid-insoluble oligonucleotides, which are then degraded further into small acid-soluble oligonucleotides.</text>
</comment>
<proteinExistence type="inferred from homology"/>
<dbReference type="Pfam" id="PF02601">
    <property type="entry name" value="Exonuc_VII_L"/>
    <property type="match status" value="1"/>
</dbReference>
<keyword evidence="2 5" id="KW-0540">Nuclease</keyword>
<dbReference type="GO" id="GO:0006308">
    <property type="term" value="P:DNA catabolic process"/>
    <property type="evidence" value="ECO:0007669"/>
    <property type="project" value="UniProtKB-UniRule"/>
</dbReference>
<keyword evidence="1 5" id="KW-0963">Cytoplasm</keyword>
<dbReference type="PANTHER" id="PTHR30008">
    <property type="entry name" value="EXODEOXYRIBONUCLEASE 7 LARGE SUBUNIT"/>
    <property type="match status" value="1"/>
</dbReference>
<dbReference type="EC" id="3.1.11.6" evidence="5"/>
<evidence type="ECO:0000259" key="7">
    <source>
        <dbReference type="Pfam" id="PF02601"/>
    </source>
</evidence>
<comment type="catalytic activity">
    <reaction evidence="5 6">
        <text>Exonucleolytic cleavage in either 5'- to 3'- or 3'- to 5'-direction to yield nucleoside 5'-phosphates.</text>
        <dbReference type="EC" id="3.1.11.6"/>
    </reaction>
</comment>
<sequence length="450" mass="49793">MSDLFAPAALSVSELNHLAKNLLEDQLAGLWVGGEVSNLVKAASGHYYFVLKDQRAQVRCTLFKHAARSLAALLREGEEVEVLGKITLYEARGEFQINVQEVRRKGLGQLFEAYERLKQRLQAEGLFDAARKRPLPTAPQCIGVVTSLAAAALRDVVITLRRRAPDVRVVVYPTAVQGAGSEFQVASAIAAAAEHAQADVLIVCRGGGSIEDLWAFNEEAVVRAVAASPIPVVSGVGHETDFTLTDFAADVRAPTPTAAAELASPNRAEQLDKMCRLHNHMRHTLQRRCTDAAQRLDWHAAQLRHPRQKWQEQQAGLLRSRQMLADHMLRHLHRKQEQLAYLAELCRRSRPQVQTAVRQLHTQAAQLNRHMTALLAQKQAQCQKQAGILDALSPQHTLSRGYSVITDRTGKVVRDAGRLHSGQVLQLHFETGTAKAQVLPQRTGQQDLFD</sequence>
<dbReference type="AlphaFoldDB" id="A0A1A9RB72"/>
<dbReference type="Proteomes" id="UP000078003">
    <property type="component" value="Unassembled WGS sequence"/>
</dbReference>
<dbReference type="RefSeq" id="WP_064104559.1">
    <property type="nucleotide sequence ID" value="NZ_LXSF01000008.1"/>
</dbReference>
<name>A0A1A9RB72_EIKCO</name>
<organism evidence="9 10">
    <name type="scientific">Eikenella corrodens</name>
    <dbReference type="NCBI Taxonomy" id="539"/>
    <lineage>
        <taxon>Bacteria</taxon>
        <taxon>Pseudomonadati</taxon>
        <taxon>Pseudomonadota</taxon>
        <taxon>Betaproteobacteria</taxon>
        <taxon>Neisseriales</taxon>
        <taxon>Neisseriaceae</taxon>
        <taxon>Eikenella</taxon>
    </lineage>
</organism>
<dbReference type="GO" id="GO:0003676">
    <property type="term" value="F:nucleic acid binding"/>
    <property type="evidence" value="ECO:0007669"/>
    <property type="project" value="InterPro"/>
</dbReference>
<evidence type="ECO:0000256" key="6">
    <source>
        <dbReference type="RuleBase" id="RU004355"/>
    </source>
</evidence>
<dbReference type="InterPro" id="IPR003753">
    <property type="entry name" value="Exonuc_VII_L"/>
</dbReference>
<dbReference type="GO" id="GO:0005737">
    <property type="term" value="C:cytoplasm"/>
    <property type="evidence" value="ECO:0007669"/>
    <property type="project" value="UniProtKB-SubCell"/>
</dbReference>
<accession>A0A1A9RB72</accession>
<keyword evidence="3 5" id="KW-0378">Hydrolase</keyword>
<comment type="caution">
    <text evidence="9">The sequence shown here is derived from an EMBL/GenBank/DDBJ whole genome shotgun (WGS) entry which is preliminary data.</text>
</comment>
<dbReference type="NCBIfam" id="TIGR00237">
    <property type="entry name" value="xseA"/>
    <property type="match status" value="1"/>
</dbReference>